<dbReference type="PANTHER" id="PTHR43221">
    <property type="entry name" value="PROTEASE HTPX"/>
    <property type="match status" value="1"/>
</dbReference>
<dbReference type="EMBL" id="JACYFG010000055">
    <property type="protein sequence ID" value="MBD5782227.1"/>
    <property type="molecule type" value="Genomic_DNA"/>
</dbReference>
<dbReference type="InterPro" id="IPR050083">
    <property type="entry name" value="HtpX_protease"/>
</dbReference>
<protein>
    <submittedName>
        <fullName evidence="13">M48 family metalloprotease</fullName>
    </submittedName>
</protein>
<gene>
    <name evidence="13" type="ORF">IEN85_22200</name>
</gene>
<dbReference type="GO" id="GO:0046872">
    <property type="term" value="F:metal ion binding"/>
    <property type="evidence" value="ECO:0007669"/>
    <property type="project" value="UniProtKB-KW"/>
</dbReference>
<keyword evidence="6 10" id="KW-0862">Zinc</keyword>
<evidence type="ECO:0000313" key="14">
    <source>
        <dbReference type="Proteomes" id="UP000622317"/>
    </source>
</evidence>
<keyword evidence="7 11" id="KW-1133">Transmembrane helix</keyword>
<evidence type="ECO:0000256" key="4">
    <source>
        <dbReference type="ARBA" id="ARBA00022723"/>
    </source>
</evidence>
<evidence type="ECO:0000256" key="6">
    <source>
        <dbReference type="ARBA" id="ARBA00022833"/>
    </source>
</evidence>
<evidence type="ECO:0000256" key="9">
    <source>
        <dbReference type="ARBA" id="ARBA00023136"/>
    </source>
</evidence>
<keyword evidence="14" id="KW-1185">Reference proteome</keyword>
<sequence>MQKDPAQLQARSRKYARIDFALIALCLAANAVLAYLIVRESSLYSVFVSCILFGLSYAIHLSFAHGLFKLPKARLVEFGSTQKIGRYQAGEIYLMMRELLAPHRGKEQPRTYITFQKYDGAFVLNSLLFNFVKPLNAVYISQHLFQILKPGEIKAILAHELAHFYEYIRPLSRVHFALMGFNALFPIYLSLDAGSISLWQAFLIWLAFSLLFNFSVNTWLGRTSRDHEHLCDLSAARRYGVLNIANGLFGVCKTAEIQAQLYKALLQRIRNDNTLSIDQLDELLFRCENELPAKAIGQKDIQRLVSNILASPQSQQIRKPLDAQQQAKEEQLIQKAIDRLLLDRDFKLLDWKRFDFVIPDGRLNQAEYERLVRTLDASPQHQLFNIATDNVRESKNSTHPTVAQRILFLENARLLDPSIPI</sequence>
<comment type="similarity">
    <text evidence="10">Belongs to the peptidase M48 family.</text>
</comment>
<evidence type="ECO:0000256" key="1">
    <source>
        <dbReference type="ARBA" id="ARBA00022475"/>
    </source>
</evidence>
<dbReference type="GO" id="GO:0006508">
    <property type="term" value="P:proteolysis"/>
    <property type="evidence" value="ECO:0007669"/>
    <property type="project" value="UniProtKB-KW"/>
</dbReference>
<feature type="transmembrane region" description="Helical" evidence="11">
    <location>
        <begin position="44"/>
        <end position="68"/>
    </location>
</feature>
<evidence type="ECO:0000256" key="10">
    <source>
        <dbReference type="RuleBase" id="RU003983"/>
    </source>
</evidence>
<evidence type="ECO:0000256" key="8">
    <source>
        <dbReference type="ARBA" id="ARBA00023049"/>
    </source>
</evidence>
<keyword evidence="2 10" id="KW-0645">Protease</keyword>
<name>A0A927FC08_9BACT</name>
<evidence type="ECO:0000259" key="12">
    <source>
        <dbReference type="Pfam" id="PF01435"/>
    </source>
</evidence>
<evidence type="ECO:0000256" key="2">
    <source>
        <dbReference type="ARBA" id="ARBA00022670"/>
    </source>
</evidence>
<dbReference type="RefSeq" id="WP_191619306.1">
    <property type="nucleotide sequence ID" value="NZ_JACYFG010000055.1"/>
</dbReference>
<comment type="caution">
    <text evidence="13">The sequence shown here is derived from an EMBL/GenBank/DDBJ whole genome shotgun (WGS) entry which is preliminary data.</text>
</comment>
<keyword evidence="8 10" id="KW-0482">Metalloprotease</keyword>
<keyword evidence="4" id="KW-0479">Metal-binding</keyword>
<feature type="domain" description="Peptidase M48" evidence="12">
    <location>
        <begin position="131"/>
        <end position="236"/>
    </location>
</feature>
<evidence type="ECO:0000256" key="7">
    <source>
        <dbReference type="ARBA" id="ARBA00022989"/>
    </source>
</evidence>
<evidence type="ECO:0000256" key="3">
    <source>
        <dbReference type="ARBA" id="ARBA00022692"/>
    </source>
</evidence>
<evidence type="ECO:0000256" key="5">
    <source>
        <dbReference type="ARBA" id="ARBA00022801"/>
    </source>
</evidence>
<evidence type="ECO:0000313" key="13">
    <source>
        <dbReference type="EMBL" id="MBD5782227.1"/>
    </source>
</evidence>
<organism evidence="13 14">
    <name type="scientific">Pelagicoccus enzymogenes</name>
    <dbReference type="NCBI Taxonomy" id="2773457"/>
    <lineage>
        <taxon>Bacteria</taxon>
        <taxon>Pseudomonadati</taxon>
        <taxon>Verrucomicrobiota</taxon>
        <taxon>Opitutia</taxon>
        <taxon>Puniceicoccales</taxon>
        <taxon>Pelagicoccaceae</taxon>
        <taxon>Pelagicoccus</taxon>
    </lineage>
</organism>
<dbReference type="InterPro" id="IPR001915">
    <property type="entry name" value="Peptidase_M48"/>
</dbReference>
<accession>A0A927FC08</accession>
<dbReference type="Proteomes" id="UP000622317">
    <property type="component" value="Unassembled WGS sequence"/>
</dbReference>
<dbReference type="GO" id="GO:0004222">
    <property type="term" value="F:metalloendopeptidase activity"/>
    <property type="evidence" value="ECO:0007669"/>
    <property type="project" value="InterPro"/>
</dbReference>
<dbReference type="Pfam" id="PF01435">
    <property type="entry name" value="Peptidase_M48"/>
    <property type="match status" value="1"/>
</dbReference>
<reference evidence="13" key="1">
    <citation type="submission" date="2020-09" db="EMBL/GenBank/DDBJ databases">
        <title>Pelagicoccus enzymogenes sp. nov. with an EPS production, isolated from marine sediment.</title>
        <authorList>
            <person name="Feng X."/>
        </authorList>
    </citation>
    <scope>NUCLEOTIDE SEQUENCE</scope>
    <source>
        <strain evidence="13">NFK12</strain>
    </source>
</reference>
<keyword evidence="3 11" id="KW-0812">Transmembrane</keyword>
<dbReference type="Gene3D" id="3.30.2010.10">
    <property type="entry name" value="Metalloproteases ('zincins'), catalytic domain"/>
    <property type="match status" value="1"/>
</dbReference>
<comment type="cofactor">
    <cofactor evidence="10">
        <name>Zn(2+)</name>
        <dbReference type="ChEBI" id="CHEBI:29105"/>
    </cofactor>
    <text evidence="10">Binds 1 zinc ion per subunit.</text>
</comment>
<feature type="transmembrane region" description="Helical" evidence="11">
    <location>
        <begin position="174"/>
        <end position="191"/>
    </location>
</feature>
<keyword evidence="9 11" id="KW-0472">Membrane</keyword>
<evidence type="ECO:0000256" key="11">
    <source>
        <dbReference type="SAM" id="Phobius"/>
    </source>
</evidence>
<keyword evidence="1" id="KW-1003">Cell membrane</keyword>
<feature type="transmembrane region" description="Helical" evidence="11">
    <location>
        <begin position="20"/>
        <end position="38"/>
    </location>
</feature>
<keyword evidence="5 10" id="KW-0378">Hydrolase</keyword>
<proteinExistence type="inferred from homology"/>
<feature type="transmembrane region" description="Helical" evidence="11">
    <location>
        <begin position="197"/>
        <end position="220"/>
    </location>
</feature>
<dbReference type="PANTHER" id="PTHR43221:SF2">
    <property type="entry name" value="PROTEASE HTPX HOMOLOG"/>
    <property type="match status" value="1"/>
</dbReference>
<dbReference type="AlphaFoldDB" id="A0A927FC08"/>